<accession>A0A1Z4M0D8</accession>
<name>A0A1Z4M0D8_9CYAN</name>
<keyword evidence="4" id="KW-1185">Reference proteome</keyword>
<proteinExistence type="predicted"/>
<evidence type="ECO:0000313" key="3">
    <source>
        <dbReference type="EMBL" id="BAY86848.1"/>
    </source>
</evidence>
<dbReference type="Proteomes" id="UP000218418">
    <property type="component" value="Chromosome"/>
</dbReference>
<sequence>MTNSGDKISRCYSQEDVQQILQLAISRQVDDDKEFSHEVLLEIAAELDISLETLKLAEADWANKQGEIQHRQAFNLHRQRRFKKRVGNYAIINTFLLSMDWLTGGGINWALYVVLFWGLFLGLDGWNSFQTKGEEYEAAFQSWYRKHQLKRSVDNIVSKFLKFTSRLN</sequence>
<gene>
    <name evidence="3" type="ORF">NIES267_63590</name>
</gene>
<evidence type="ECO:0000313" key="4">
    <source>
        <dbReference type="Proteomes" id="UP000218418"/>
    </source>
</evidence>
<dbReference type="InterPro" id="IPR025698">
    <property type="entry name" value="2TM_dom"/>
</dbReference>
<evidence type="ECO:0000256" key="1">
    <source>
        <dbReference type="SAM" id="Phobius"/>
    </source>
</evidence>
<feature type="transmembrane region" description="Helical" evidence="1">
    <location>
        <begin position="86"/>
        <end position="103"/>
    </location>
</feature>
<keyword evidence="1" id="KW-0812">Transmembrane</keyword>
<feature type="transmembrane region" description="Helical" evidence="1">
    <location>
        <begin position="109"/>
        <end position="126"/>
    </location>
</feature>
<organism evidence="3 4">
    <name type="scientific">Calothrix parasitica NIES-267</name>
    <dbReference type="NCBI Taxonomy" id="1973488"/>
    <lineage>
        <taxon>Bacteria</taxon>
        <taxon>Bacillati</taxon>
        <taxon>Cyanobacteriota</taxon>
        <taxon>Cyanophyceae</taxon>
        <taxon>Nostocales</taxon>
        <taxon>Calotrichaceae</taxon>
        <taxon>Calothrix</taxon>
    </lineage>
</organism>
<keyword evidence="1" id="KW-1133">Transmembrane helix</keyword>
<keyword evidence="1" id="KW-0472">Membrane</keyword>
<feature type="domain" description="2TM" evidence="2">
    <location>
        <begin position="71"/>
        <end position="150"/>
    </location>
</feature>
<dbReference type="AlphaFoldDB" id="A0A1Z4M0D8"/>
<dbReference type="Pfam" id="PF13239">
    <property type="entry name" value="2TM"/>
    <property type="match status" value="1"/>
</dbReference>
<protein>
    <recommendedName>
        <fullName evidence="2">2TM domain-containing protein</fullName>
    </recommendedName>
</protein>
<evidence type="ECO:0000259" key="2">
    <source>
        <dbReference type="Pfam" id="PF13239"/>
    </source>
</evidence>
<reference evidence="3 4" key="1">
    <citation type="submission" date="2017-06" db="EMBL/GenBank/DDBJ databases">
        <title>Genome sequencing of cyanobaciteial culture collection at National Institute for Environmental Studies (NIES).</title>
        <authorList>
            <person name="Hirose Y."/>
            <person name="Shimura Y."/>
            <person name="Fujisawa T."/>
            <person name="Nakamura Y."/>
            <person name="Kawachi M."/>
        </authorList>
    </citation>
    <scope>NUCLEOTIDE SEQUENCE [LARGE SCALE GENOMIC DNA]</scope>
    <source>
        <strain evidence="3 4">NIES-267</strain>
    </source>
</reference>
<dbReference type="EMBL" id="AP018227">
    <property type="protein sequence ID" value="BAY86848.1"/>
    <property type="molecule type" value="Genomic_DNA"/>
</dbReference>
<dbReference type="OrthoDB" id="560236at2"/>